<comment type="similarity">
    <text evidence="2">Belongs to the meteorin family.</text>
</comment>
<dbReference type="EMBL" id="OA883344">
    <property type="protein sequence ID" value="CAD7278655.1"/>
    <property type="molecule type" value="Genomic_DNA"/>
</dbReference>
<comment type="subcellular location">
    <subcellularLocation>
        <location evidence="1">Secreted</location>
    </subcellularLocation>
</comment>
<dbReference type="InterPro" id="IPR051998">
    <property type="entry name" value="Meteorin-like"/>
</dbReference>
<sequence>MSESRKESGASLKVRFLRESFRGFKFKRSREKSRSIVTLVLMSVLVILFGFTISGTAAASLSSQPDSQDGCDWSGSGFDLGPDDSGGIRPFDGARVFVDDGASLRPVLLAGDGQDLRRPRCVVSVGGVVVLYVEADGERRQFRRRVAEFDYDITPVTGGNSVVDPDEVVRGKILRVADEPDVDRTEIVLSTTKTFRQGSLSPDVVKMGFSHQRHTSEARIFAPVHCRAKSGPGEYLFAGRSRFGDPWLTCAATMSQWVKLVRGAKAAPCVLEA</sequence>
<evidence type="ECO:0000256" key="2">
    <source>
        <dbReference type="ARBA" id="ARBA00005669"/>
    </source>
</evidence>
<evidence type="ECO:0000256" key="4">
    <source>
        <dbReference type="ARBA" id="ARBA00022729"/>
    </source>
</evidence>
<evidence type="ECO:0000313" key="6">
    <source>
        <dbReference type="EMBL" id="CAD7278655.1"/>
    </source>
</evidence>
<dbReference type="AlphaFoldDB" id="A0A7R9BNM3"/>
<keyword evidence="7" id="KW-1185">Reference proteome</keyword>
<keyword evidence="3" id="KW-0964">Secreted</keyword>
<dbReference type="EMBL" id="CAJPEX010001307">
    <property type="protein sequence ID" value="CAG0918807.1"/>
    <property type="molecule type" value="Genomic_DNA"/>
</dbReference>
<evidence type="ECO:0000256" key="3">
    <source>
        <dbReference type="ARBA" id="ARBA00022525"/>
    </source>
</evidence>
<protein>
    <submittedName>
        <fullName evidence="6">Uncharacterized protein</fullName>
    </submittedName>
</protein>
<dbReference type="OrthoDB" id="6092325at2759"/>
<reference evidence="6" key="1">
    <citation type="submission" date="2020-11" db="EMBL/GenBank/DDBJ databases">
        <authorList>
            <person name="Tran Van P."/>
        </authorList>
    </citation>
    <scope>NUCLEOTIDE SEQUENCE</scope>
</reference>
<keyword evidence="5" id="KW-1015">Disulfide bond</keyword>
<gene>
    <name evidence="6" type="ORF">NMOB1V02_LOCUS6353</name>
</gene>
<dbReference type="PANTHER" id="PTHR28593:SF3">
    <property type="entry name" value="METEORIN-LIKE PROTEIN"/>
    <property type="match status" value="1"/>
</dbReference>
<evidence type="ECO:0000313" key="7">
    <source>
        <dbReference type="Proteomes" id="UP000678499"/>
    </source>
</evidence>
<proteinExistence type="inferred from homology"/>
<dbReference type="GO" id="GO:0005179">
    <property type="term" value="F:hormone activity"/>
    <property type="evidence" value="ECO:0007669"/>
    <property type="project" value="TreeGrafter"/>
</dbReference>
<keyword evidence="4" id="KW-0732">Signal</keyword>
<dbReference type="PANTHER" id="PTHR28593">
    <property type="entry name" value="METEORIN-LIKE PROTEIN"/>
    <property type="match status" value="1"/>
</dbReference>
<evidence type="ECO:0000256" key="1">
    <source>
        <dbReference type="ARBA" id="ARBA00004613"/>
    </source>
</evidence>
<dbReference type="Proteomes" id="UP000678499">
    <property type="component" value="Unassembled WGS sequence"/>
</dbReference>
<name>A0A7R9BNM3_9CRUS</name>
<evidence type="ECO:0000256" key="5">
    <source>
        <dbReference type="ARBA" id="ARBA00023157"/>
    </source>
</evidence>
<accession>A0A7R9BNM3</accession>
<dbReference type="GO" id="GO:0005615">
    <property type="term" value="C:extracellular space"/>
    <property type="evidence" value="ECO:0007669"/>
    <property type="project" value="TreeGrafter"/>
</dbReference>
<organism evidence="6">
    <name type="scientific">Notodromas monacha</name>
    <dbReference type="NCBI Taxonomy" id="399045"/>
    <lineage>
        <taxon>Eukaryota</taxon>
        <taxon>Metazoa</taxon>
        <taxon>Ecdysozoa</taxon>
        <taxon>Arthropoda</taxon>
        <taxon>Crustacea</taxon>
        <taxon>Oligostraca</taxon>
        <taxon>Ostracoda</taxon>
        <taxon>Podocopa</taxon>
        <taxon>Podocopida</taxon>
        <taxon>Cypridocopina</taxon>
        <taxon>Cypridoidea</taxon>
        <taxon>Cyprididae</taxon>
        <taxon>Notodromas</taxon>
    </lineage>
</organism>